<feature type="region of interest" description="Disordered" evidence="1">
    <location>
        <begin position="221"/>
        <end position="253"/>
    </location>
</feature>
<dbReference type="Pfam" id="PF02810">
    <property type="entry name" value="SEC-C"/>
    <property type="match status" value="1"/>
</dbReference>
<organism evidence="2 3">
    <name type="scientific">Paludibaculum fermentans</name>
    <dbReference type="NCBI Taxonomy" id="1473598"/>
    <lineage>
        <taxon>Bacteria</taxon>
        <taxon>Pseudomonadati</taxon>
        <taxon>Acidobacteriota</taxon>
        <taxon>Terriglobia</taxon>
        <taxon>Bryobacterales</taxon>
        <taxon>Bryobacteraceae</taxon>
        <taxon>Paludibaculum</taxon>
    </lineage>
</organism>
<dbReference type="EMBL" id="CP063849">
    <property type="protein sequence ID" value="QOY86474.1"/>
    <property type="molecule type" value="Genomic_DNA"/>
</dbReference>
<keyword evidence="3" id="KW-1185">Reference proteome</keyword>
<evidence type="ECO:0000313" key="3">
    <source>
        <dbReference type="Proteomes" id="UP000593892"/>
    </source>
</evidence>
<protein>
    <submittedName>
        <fullName evidence="2">SEC-C domain-containing protein</fullName>
    </submittedName>
</protein>
<sequence>MASAAQVSANQANALLSTGPASLAGKARSAQNNLRHGFRSQSVLLPGDDPAEYQALHDELVHHLGPDDLTELRYVREMADAEWRLRRARLYQEHLLTSKIDQLRAAHPQAAGLELQVLAHDTLLRESRLFAQLLQFETRFQAQYDRAYRGWSSYQHDRDRKDRHRAVTELPLLFRAAPPTTGPARLETPKLTDEPNSEPSATPRSAPCPCGSGLKYKRCCGQTAPPQLGSAGQPTPTPARDRIPPAISGPSRK</sequence>
<dbReference type="AlphaFoldDB" id="A0A7S7NNQ6"/>
<dbReference type="RefSeq" id="WP_194448143.1">
    <property type="nucleotide sequence ID" value="NZ_CP063849.1"/>
</dbReference>
<gene>
    <name evidence="2" type="ORF">IRI77_27270</name>
</gene>
<dbReference type="KEGG" id="pfer:IRI77_27270"/>
<dbReference type="Gene3D" id="3.10.450.50">
    <property type="match status" value="1"/>
</dbReference>
<proteinExistence type="predicted"/>
<dbReference type="InterPro" id="IPR004027">
    <property type="entry name" value="SEC_C_motif"/>
</dbReference>
<dbReference type="Proteomes" id="UP000593892">
    <property type="component" value="Chromosome"/>
</dbReference>
<reference evidence="2 3" key="1">
    <citation type="submission" date="2020-10" db="EMBL/GenBank/DDBJ databases">
        <title>Complete genome sequence of Paludibaculum fermentans P105T, a facultatively anaerobic acidobacterium capable of dissimilatory Fe(III) reduction.</title>
        <authorList>
            <person name="Dedysh S.N."/>
            <person name="Beletsky A.V."/>
            <person name="Kulichevskaya I.S."/>
            <person name="Mardanov A.V."/>
            <person name="Ravin N.V."/>
        </authorList>
    </citation>
    <scope>NUCLEOTIDE SEQUENCE [LARGE SCALE GENOMIC DNA]</scope>
    <source>
        <strain evidence="2 3">P105</strain>
    </source>
</reference>
<feature type="region of interest" description="Disordered" evidence="1">
    <location>
        <begin position="175"/>
        <end position="209"/>
    </location>
</feature>
<dbReference type="SUPFAM" id="SSF103642">
    <property type="entry name" value="Sec-C motif"/>
    <property type="match status" value="1"/>
</dbReference>
<evidence type="ECO:0000313" key="2">
    <source>
        <dbReference type="EMBL" id="QOY86474.1"/>
    </source>
</evidence>
<evidence type="ECO:0000256" key="1">
    <source>
        <dbReference type="SAM" id="MobiDB-lite"/>
    </source>
</evidence>
<name>A0A7S7NNQ6_PALFE</name>
<accession>A0A7S7NNQ6</accession>